<keyword evidence="2 5" id="KW-0812">Transmembrane</keyword>
<evidence type="ECO:0000313" key="9">
    <source>
        <dbReference type="Proteomes" id="UP000214365"/>
    </source>
</evidence>
<dbReference type="InterPro" id="IPR006694">
    <property type="entry name" value="Fatty_acid_hydroxylase"/>
</dbReference>
<feature type="signal peptide" evidence="6">
    <location>
        <begin position="1"/>
        <end position="22"/>
    </location>
</feature>
<dbReference type="AlphaFoldDB" id="A0A225AZK2"/>
<evidence type="ECO:0000256" key="3">
    <source>
        <dbReference type="ARBA" id="ARBA00022989"/>
    </source>
</evidence>
<keyword evidence="9" id="KW-1185">Reference proteome</keyword>
<dbReference type="STRING" id="1441469.A0A225AZK2"/>
<comment type="subcellular location">
    <subcellularLocation>
        <location evidence="1">Membrane</location>
    </subcellularLocation>
</comment>
<feature type="transmembrane region" description="Helical" evidence="5">
    <location>
        <begin position="86"/>
        <end position="104"/>
    </location>
</feature>
<reference evidence="8 9" key="1">
    <citation type="submission" date="2015-06" db="EMBL/GenBank/DDBJ databases">
        <title>Talaromyces atroroseus IBT 11181 draft genome.</title>
        <authorList>
            <person name="Rasmussen K.B."/>
            <person name="Rasmussen S."/>
            <person name="Petersen B."/>
            <person name="Sicheritz-Ponten T."/>
            <person name="Mortensen U.H."/>
            <person name="Thrane U."/>
        </authorList>
    </citation>
    <scope>NUCLEOTIDE SEQUENCE [LARGE SCALE GENOMIC DNA]</scope>
    <source>
        <strain evidence="8 9">IBT 11181</strain>
    </source>
</reference>
<feature type="domain" description="Fatty acid hydroxylase" evidence="7">
    <location>
        <begin position="136"/>
        <end position="266"/>
    </location>
</feature>
<dbReference type="GO" id="GO:0005506">
    <property type="term" value="F:iron ion binding"/>
    <property type="evidence" value="ECO:0007669"/>
    <property type="project" value="InterPro"/>
</dbReference>
<evidence type="ECO:0000259" key="7">
    <source>
        <dbReference type="Pfam" id="PF04116"/>
    </source>
</evidence>
<feature type="transmembrane region" description="Helical" evidence="5">
    <location>
        <begin position="38"/>
        <end position="55"/>
    </location>
</feature>
<gene>
    <name evidence="8" type="ORF">UA08_04549</name>
</gene>
<organism evidence="8 9">
    <name type="scientific">Talaromyces atroroseus</name>
    <dbReference type="NCBI Taxonomy" id="1441469"/>
    <lineage>
        <taxon>Eukaryota</taxon>
        <taxon>Fungi</taxon>
        <taxon>Dikarya</taxon>
        <taxon>Ascomycota</taxon>
        <taxon>Pezizomycotina</taxon>
        <taxon>Eurotiomycetes</taxon>
        <taxon>Eurotiomycetidae</taxon>
        <taxon>Eurotiales</taxon>
        <taxon>Trichocomaceae</taxon>
        <taxon>Talaromyces</taxon>
        <taxon>Talaromyces sect. Trachyspermi</taxon>
    </lineage>
</organism>
<proteinExistence type="predicted"/>
<sequence>MLFTTSLNFLFFWMTWTTLVLSHSPLKVELFGTLAVRLIFYLVPSVIFFLFDIALPSASLSFKAQGNVGLPSGHKRRKPTLNEAKIVGWSLFNILLGIAVQSAIELTLTRLLRWRSVIKVAVGLPYPWRITIDVARGFIAREILNYSIHRFILHNPNFRFSRLHETWYHGLRAPWPLTAHYDHPLCYLLWKFVPIYLPTALFRFHMTTYMVFLALVSLEETFTHSGYSTLPVGLLLSGMARRTEMHVITGGDGNYGAWGVLDWVGGSIPDASDTIEDDVRAEIADLNIEEKIRKAVEDARSHMGDAVAKEANRAKTRRRATRMLDIPNI</sequence>
<dbReference type="InterPro" id="IPR050307">
    <property type="entry name" value="Sterol_Desaturase_Related"/>
</dbReference>
<dbReference type="GO" id="GO:0008610">
    <property type="term" value="P:lipid biosynthetic process"/>
    <property type="evidence" value="ECO:0007669"/>
    <property type="project" value="InterPro"/>
</dbReference>
<dbReference type="OrthoDB" id="408954at2759"/>
<dbReference type="GO" id="GO:0016020">
    <property type="term" value="C:membrane"/>
    <property type="evidence" value="ECO:0007669"/>
    <property type="project" value="UniProtKB-SubCell"/>
</dbReference>
<dbReference type="Pfam" id="PF04116">
    <property type="entry name" value="FA_hydroxylase"/>
    <property type="match status" value="1"/>
</dbReference>
<evidence type="ECO:0000256" key="4">
    <source>
        <dbReference type="ARBA" id="ARBA00023136"/>
    </source>
</evidence>
<accession>A0A225AZK2</accession>
<name>A0A225AZK2_TALAT</name>
<feature type="chain" id="PRO_5013234271" description="Fatty acid hydroxylase domain-containing protein" evidence="6">
    <location>
        <begin position="23"/>
        <end position="329"/>
    </location>
</feature>
<dbReference type="Proteomes" id="UP000214365">
    <property type="component" value="Unassembled WGS sequence"/>
</dbReference>
<dbReference type="GO" id="GO:0016491">
    <property type="term" value="F:oxidoreductase activity"/>
    <property type="evidence" value="ECO:0007669"/>
    <property type="project" value="InterPro"/>
</dbReference>
<evidence type="ECO:0000256" key="6">
    <source>
        <dbReference type="SAM" id="SignalP"/>
    </source>
</evidence>
<keyword evidence="6" id="KW-0732">Signal</keyword>
<evidence type="ECO:0000256" key="1">
    <source>
        <dbReference type="ARBA" id="ARBA00004370"/>
    </source>
</evidence>
<dbReference type="PANTHER" id="PTHR11863">
    <property type="entry name" value="STEROL DESATURASE"/>
    <property type="match status" value="1"/>
</dbReference>
<evidence type="ECO:0000313" key="8">
    <source>
        <dbReference type="EMBL" id="OKL59905.1"/>
    </source>
</evidence>
<keyword evidence="3 5" id="KW-1133">Transmembrane helix</keyword>
<protein>
    <recommendedName>
        <fullName evidence="7">Fatty acid hydroxylase domain-containing protein</fullName>
    </recommendedName>
</protein>
<keyword evidence="4 5" id="KW-0472">Membrane</keyword>
<dbReference type="GeneID" id="31004304"/>
<evidence type="ECO:0000256" key="5">
    <source>
        <dbReference type="SAM" id="Phobius"/>
    </source>
</evidence>
<comment type="caution">
    <text evidence="8">The sequence shown here is derived from an EMBL/GenBank/DDBJ whole genome shotgun (WGS) entry which is preliminary data.</text>
</comment>
<evidence type="ECO:0000256" key="2">
    <source>
        <dbReference type="ARBA" id="ARBA00022692"/>
    </source>
</evidence>
<dbReference type="RefSeq" id="XP_020120026.1">
    <property type="nucleotide sequence ID" value="XM_020267362.1"/>
</dbReference>
<dbReference type="EMBL" id="LFMY01000006">
    <property type="protein sequence ID" value="OKL59905.1"/>
    <property type="molecule type" value="Genomic_DNA"/>
</dbReference>